<proteinExistence type="predicted"/>
<evidence type="ECO:0000313" key="1">
    <source>
        <dbReference type="EMBL" id="MPL74376.1"/>
    </source>
</evidence>
<evidence type="ECO:0000313" key="2">
    <source>
        <dbReference type="EMBL" id="MPL74437.1"/>
    </source>
</evidence>
<accession>A0A644U679</accession>
<protein>
    <submittedName>
        <fullName evidence="2">Uncharacterized protein</fullName>
    </submittedName>
</protein>
<sequence>MSEFSFQKGWGQVTIGQADAVKAEIMKKLGITSNSNWLQRLKGRVEPKVSEAKAIETVFKRYGIRDIWGEK</sequence>
<name>A0A644U679_9ZZZZ</name>
<gene>
    <name evidence="1" type="ORF">SDC9_20187</name>
    <name evidence="2" type="ORF">SDC9_20248</name>
</gene>
<reference evidence="2" key="1">
    <citation type="submission" date="2019-08" db="EMBL/GenBank/DDBJ databases">
        <authorList>
            <person name="Kucharzyk K."/>
            <person name="Murdoch R.W."/>
            <person name="Higgins S."/>
            <person name="Loffler F."/>
        </authorList>
    </citation>
    <scope>NUCLEOTIDE SEQUENCE</scope>
</reference>
<dbReference type="EMBL" id="VSSQ01000080">
    <property type="protein sequence ID" value="MPL74437.1"/>
    <property type="molecule type" value="Genomic_DNA"/>
</dbReference>
<dbReference type="AlphaFoldDB" id="A0A644U679"/>
<comment type="caution">
    <text evidence="2">The sequence shown here is derived from an EMBL/GenBank/DDBJ whole genome shotgun (WGS) entry which is preliminary data.</text>
</comment>
<organism evidence="2">
    <name type="scientific">bioreactor metagenome</name>
    <dbReference type="NCBI Taxonomy" id="1076179"/>
    <lineage>
        <taxon>unclassified sequences</taxon>
        <taxon>metagenomes</taxon>
        <taxon>ecological metagenomes</taxon>
    </lineage>
</organism>
<dbReference type="EMBL" id="VSSQ01000080">
    <property type="protein sequence ID" value="MPL74376.1"/>
    <property type="molecule type" value="Genomic_DNA"/>
</dbReference>